<organism evidence="2 3">
    <name type="scientific">Zophobas morio</name>
    <dbReference type="NCBI Taxonomy" id="2755281"/>
    <lineage>
        <taxon>Eukaryota</taxon>
        <taxon>Metazoa</taxon>
        <taxon>Ecdysozoa</taxon>
        <taxon>Arthropoda</taxon>
        <taxon>Hexapoda</taxon>
        <taxon>Insecta</taxon>
        <taxon>Pterygota</taxon>
        <taxon>Neoptera</taxon>
        <taxon>Endopterygota</taxon>
        <taxon>Coleoptera</taxon>
        <taxon>Polyphaga</taxon>
        <taxon>Cucujiformia</taxon>
        <taxon>Tenebrionidae</taxon>
        <taxon>Zophobas</taxon>
    </lineage>
</organism>
<proteinExistence type="predicted"/>
<evidence type="ECO:0000313" key="3">
    <source>
        <dbReference type="Proteomes" id="UP001168821"/>
    </source>
</evidence>
<name>A0AA38HUX7_9CUCU</name>
<gene>
    <name evidence="2" type="ORF">Zmor_026176</name>
</gene>
<comment type="caution">
    <text evidence="2">The sequence shown here is derived from an EMBL/GenBank/DDBJ whole genome shotgun (WGS) entry which is preliminary data.</text>
</comment>
<keyword evidence="3" id="KW-1185">Reference proteome</keyword>
<accession>A0AA38HUX7</accession>
<feature type="compositionally biased region" description="Basic and acidic residues" evidence="1">
    <location>
        <begin position="99"/>
        <end position="115"/>
    </location>
</feature>
<dbReference type="EMBL" id="JALNTZ010000008">
    <property type="protein sequence ID" value="KAJ3643466.1"/>
    <property type="molecule type" value="Genomic_DNA"/>
</dbReference>
<dbReference type="AlphaFoldDB" id="A0AA38HUX7"/>
<reference evidence="2" key="1">
    <citation type="journal article" date="2023" name="G3 (Bethesda)">
        <title>Whole genome assemblies of Zophobas morio and Tenebrio molitor.</title>
        <authorList>
            <person name="Kaur S."/>
            <person name="Stinson S.A."/>
            <person name="diCenzo G.C."/>
        </authorList>
    </citation>
    <scope>NUCLEOTIDE SEQUENCE</scope>
    <source>
        <strain evidence="2">QUZm001</strain>
    </source>
</reference>
<evidence type="ECO:0000313" key="2">
    <source>
        <dbReference type="EMBL" id="KAJ3643466.1"/>
    </source>
</evidence>
<feature type="region of interest" description="Disordered" evidence="1">
    <location>
        <begin position="84"/>
        <end position="115"/>
    </location>
</feature>
<sequence>MDNDLQVGVKDILHLPMSAVNGLIYTRKRDGKLAFSRLETIAAVPAIRALASDNALEPRLCKLARSIILEWPFPEAKSIDRWKQRRNQQELSNWGNASPRDRAMQLHEGGKDQRT</sequence>
<evidence type="ECO:0000256" key="1">
    <source>
        <dbReference type="SAM" id="MobiDB-lite"/>
    </source>
</evidence>
<dbReference type="Proteomes" id="UP001168821">
    <property type="component" value="Unassembled WGS sequence"/>
</dbReference>
<protein>
    <submittedName>
        <fullName evidence="2">Uncharacterized protein</fullName>
    </submittedName>
</protein>